<name>A0A9N7LBR0_9BACT</name>
<dbReference type="InterPro" id="IPR052913">
    <property type="entry name" value="Glycopeptide_resist_protein"/>
</dbReference>
<keyword evidence="2" id="KW-0472">Membrane</keyword>
<dbReference type="PANTHER" id="PTHR35788:SF1">
    <property type="entry name" value="EXPORTED PROTEIN"/>
    <property type="match status" value="1"/>
</dbReference>
<dbReference type="InterPro" id="IPR007391">
    <property type="entry name" value="Vancomycin_resist_VanW"/>
</dbReference>
<evidence type="ECO:0000313" key="4">
    <source>
        <dbReference type="Proteomes" id="UP000287394"/>
    </source>
</evidence>
<evidence type="ECO:0008006" key="5">
    <source>
        <dbReference type="Google" id="ProtNLM"/>
    </source>
</evidence>
<dbReference type="Pfam" id="PF04294">
    <property type="entry name" value="VanW"/>
    <property type="match status" value="1"/>
</dbReference>
<keyword evidence="2" id="KW-1133">Transmembrane helix</keyword>
<keyword evidence="2" id="KW-0812">Transmembrane</keyword>
<organism evidence="3 4">
    <name type="scientific">Capsulimonas corticalis</name>
    <dbReference type="NCBI Taxonomy" id="2219043"/>
    <lineage>
        <taxon>Bacteria</taxon>
        <taxon>Bacillati</taxon>
        <taxon>Armatimonadota</taxon>
        <taxon>Armatimonadia</taxon>
        <taxon>Capsulimonadales</taxon>
        <taxon>Capsulimonadaceae</taxon>
        <taxon>Capsulimonas</taxon>
    </lineage>
</organism>
<proteinExistence type="predicted"/>
<evidence type="ECO:0000256" key="1">
    <source>
        <dbReference type="SAM" id="MobiDB-lite"/>
    </source>
</evidence>
<feature type="transmembrane region" description="Helical" evidence="2">
    <location>
        <begin position="37"/>
        <end position="54"/>
    </location>
</feature>
<dbReference type="AlphaFoldDB" id="A0A9N7LBR0"/>
<keyword evidence="4" id="KW-1185">Reference proteome</keyword>
<dbReference type="Proteomes" id="UP000287394">
    <property type="component" value="Chromosome"/>
</dbReference>
<evidence type="ECO:0000313" key="3">
    <source>
        <dbReference type="EMBL" id="BDI34458.1"/>
    </source>
</evidence>
<dbReference type="KEGG" id="ccot:CCAX7_65090"/>
<evidence type="ECO:0000256" key="2">
    <source>
        <dbReference type="SAM" id="Phobius"/>
    </source>
</evidence>
<dbReference type="EMBL" id="AP025739">
    <property type="protein sequence ID" value="BDI34458.1"/>
    <property type="molecule type" value="Genomic_DNA"/>
</dbReference>
<gene>
    <name evidence="3" type="ORF">CCAX7_65090</name>
</gene>
<dbReference type="PANTHER" id="PTHR35788">
    <property type="entry name" value="EXPORTED PROTEIN-RELATED"/>
    <property type="match status" value="1"/>
</dbReference>
<reference evidence="3 4" key="1">
    <citation type="journal article" date="2019" name="Int. J. Syst. Evol. Microbiol.">
        <title>Capsulimonas corticalis gen. nov., sp. nov., an aerobic capsulated bacterium, of a novel bacterial order, Capsulimonadales ord. nov., of the class Armatimonadia of the phylum Armatimonadetes.</title>
        <authorList>
            <person name="Li J."/>
            <person name="Kudo C."/>
            <person name="Tonouchi A."/>
        </authorList>
    </citation>
    <scope>NUCLEOTIDE SEQUENCE [LARGE SCALE GENOMIC DNA]</scope>
    <source>
        <strain evidence="3 4">AX-7</strain>
    </source>
</reference>
<accession>A0A9N7LBR0</accession>
<sequence length="289" mass="31180">MIQNLNPLPELGEGGAERRVRASLHHLATTKGLSPDLTALALILIAAAILWLLIGRAPAPVRAGVLAAYTTDLSQRTPHQAFNARRAAAAIDGATIAPGSIFSFNAVVRGWSADRGFLRAPVSYNGTLIDDYGGGVCETSTTLYNAALLAGCPILERHAHTFSPSYAPPGRDAAVAYTTADLRFRNPYRSPITIHCAASADRIVCRLETPIAVKLRAVLTSQVVSRQPPSTATVEPGSGGRRSRWRLRGRDGLTVAVYRTWFENGEVAGRELVSQDSYLPISRVRWEKQ</sequence>
<protein>
    <recommendedName>
        <fullName evidence="5">G5 domain-containing protein</fullName>
    </recommendedName>
</protein>
<feature type="region of interest" description="Disordered" evidence="1">
    <location>
        <begin position="226"/>
        <end position="245"/>
    </location>
</feature>